<evidence type="ECO:0000313" key="2">
    <source>
        <dbReference type="Proteomes" id="UP000274117"/>
    </source>
</evidence>
<dbReference type="Proteomes" id="UP000274117">
    <property type="component" value="Unassembled WGS sequence"/>
</dbReference>
<proteinExistence type="predicted"/>
<name>A0A426TC26_STRSU</name>
<accession>A0A426TC26</accession>
<organism evidence="1 2">
    <name type="scientific">Streptococcus suis</name>
    <dbReference type="NCBI Taxonomy" id="1307"/>
    <lineage>
        <taxon>Bacteria</taxon>
        <taxon>Bacillati</taxon>
        <taxon>Bacillota</taxon>
        <taxon>Bacilli</taxon>
        <taxon>Lactobacillales</taxon>
        <taxon>Streptococcaceae</taxon>
        <taxon>Streptococcus</taxon>
    </lineage>
</organism>
<sequence length="283" mass="33302">MKLGQLLDLPTFHQLYSIPIERKAEQHENYIIVFSQGETLFVDSQSENGQTSQARFASHFTREQLLIGLGAVPHDSLDTCRILDIQPNISHRGATTSYLLENYGSLPHFKKMAERYRVHERSIIFDPYRYSYTVDEKKIAKDRGFTIVDQKDYKNFRDFKPFLQTNRGTVYALPCTYQDIKRQQETKIYIMGWYFYDQQIKISWKPSHSRKSRWRSSIIFIDKVTDKFFFQGELYKKGIFPIFLENLALSTGTSQKFPAVKQTYDHFLDTVNQQKIGTGVRKK</sequence>
<gene>
    <name evidence="1" type="ORF">EI998_07925</name>
</gene>
<comment type="caution">
    <text evidence="1">The sequence shown here is derived from an EMBL/GenBank/DDBJ whole genome shotgun (WGS) entry which is preliminary data.</text>
</comment>
<dbReference type="AlphaFoldDB" id="A0A426TC26"/>
<reference evidence="1 2" key="1">
    <citation type="submission" date="2018-11" db="EMBL/GenBank/DDBJ databases">
        <authorList>
            <person name="Stevens M.J."/>
            <person name="Cernela N."/>
            <person name="Spoerry Serrano N."/>
            <person name="Schmitt S."/>
            <person name="Schrenzel J."/>
            <person name="Stephan R."/>
        </authorList>
    </citation>
    <scope>NUCLEOTIDE SEQUENCE [LARGE SCALE GENOMIC DNA]</scope>
    <source>
        <strain evidence="1 2">PP422</strain>
    </source>
</reference>
<evidence type="ECO:0000313" key="1">
    <source>
        <dbReference type="EMBL" id="RRR51694.1"/>
    </source>
</evidence>
<protein>
    <submittedName>
        <fullName evidence="1">Uncharacterized protein</fullName>
    </submittedName>
</protein>
<dbReference type="EMBL" id="RSDO01000014">
    <property type="protein sequence ID" value="RRR51694.1"/>
    <property type="molecule type" value="Genomic_DNA"/>
</dbReference>
<reference evidence="1 2" key="2">
    <citation type="submission" date="2018-12" db="EMBL/GenBank/DDBJ databases">
        <title>Whole-genome sequences of fifteen clinical Streptococcus suis strains isolated from pigs between 2006 and 2018.</title>
        <authorList>
            <person name="Stevens M.J.A."/>
            <person name="Cernela N."/>
            <person name="Spoerry Serrano N."/>
            <person name="Schmitt S."/>
            <person name="Schrenzel J."/>
            <person name="Stephan R."/>
        </authorList>
    </citation>
    <scope>NUCLEOTIDE SEQUENCE [LARGE SCALE GENOMIC DNA]</scope>
    <source>
        <strain evidence="1 2">PP422</strain>
    </source>
</reference>